<dbReference type="EMBL" id="LNYG01000013">
    <property type="protein sequence ID" value="KTD08734.1"/>
    <property type="molecule type" value="Genomic_DNA"/>
</dbReference>
<accession>A0A0W0ULE6</accession>
<dbReference type="Proteomes" id="UP000054715">
    <property type="component" value="Unassembled WGS sequence"/>
</dbReference>
<reference evidence="3 5" key="2">
    <citation type="submission" date="2016-05" db="EMBL/GenBank/DDBJ databases">
        <authorList>
            <person name="Prochazka B."/>
            <person name="Indra A."/>
            <person name="Hasenberger P."/>
            <person name="Blaschitz M."/>
            <person name="Wagner L."/>
            <person name="Wewalka G."/>
            <person name="Sorschag S."/>
            <person name="Schmid D."/>
            <person name="Ruppitsch W."/>
        </authorList>
    </citation>
    <scope>NUCLEOTIDE SEQUENCE [LARGE SCALE GENOMIC DNA]</scope>
    <source>
        <strain evidence="3 5">974010_12</strain>
    </source>
</reference>
<dbReference type="EMBL" id="LYOZ01000052">
    <property type="protein sequence ID" value="OCH96828.1"/>
    <property type="molecule type" value="Genomic_DNA"/>
</dbReference>
<keyword evidence="1" id="KW-0175">Coiled coil</keyword>
<dbReference type="STRING" id="455.Ljam_2929"/>
<feature type="coiled-coil region" evidence="1">
    <location>
        <begin position="63"/>
        <end position="90"/>
    </location>
</feature>
<evidence type="ECO:0000313" key="4">
    <source>
        <dbReference type="Proteomes" id="UP000054715"/>
    </source>
</evidence>
<comment type="caution">
    <text evidence="2">The sequence shown here is derived from an EMBL/GenBank/DDBJ whole genome shotgun (WGS) entry which is preliminary data.</text>
</comment>
<dbReference type="AlphaFoldDB" id="A0A0W0ULE6"/>
<evidence type="ECO:0000313" key="5">
    <source>
        <dbReference type="Proteomes" id="UP000093336"/>
    </source>
</evidence>
<dbReference type="Proteomes" id="UP000093336">
    <property type="component" value="Unassembled WGS sequence"/>
</dbReference>
<dbReference type="PATRIC" id="fig|455.5.peg.3078"/>
<dbReference type="RefSeq" id="WP_058450726.1">
    <property type="nucleotide sequence ID" value="NZ_CAAAJF010000001.1"/>
</dbReference>
<evidence type="ECO:0000313" key="2">
    <source>
        <dbReference type="EMBL" id="KTD08734.1"/>
    </source>
</evidence>
<evidence type="ECO:0000313" key="3">
    <source>
        <dbReference type="EMBL" id="OCH96828.1"/>
    </source>
</evidence>
<reference evidence="2 4" key="1">
    <citation type="submission" date="2015-11" db="EMBL/GenBank/DDBJ databases">
        <title>Genomic analysis of 38 Legionella species identifies large and diverse effector repertoires.</title>
        <authorList>
            <person name="Burstein D."/>
            <person name="Amaro F."/>
            <person name="Zusman T."/>
            <person name="Lifshitz Z."/>
            <person name="Cohen O."/>
            <person name="Gilbert J.A."/>
            <person name="Pupko T."/>
            <person name="Shuman H.A."/>
            <person name="Segal G."/>
        </authorList>
    </citation>
    <scope>NUCLEOTIDE SEQUENCE [LARGE SCALE GENOMIC DNA]</scope>
    <source>
        <strain evidence="2 4">JA-26-G1-E2</strain>
    </source>
</reference>
<name>A0A0W0ULE6_9GAMM</name>
<keyword evidence="5" id="KW-1185">Reference proteome</keyword>
<sequence length="199" mass="23078">MLDKNKLLNLAKKAKNTSFPNLYFEKGNGWVQTYTPTFGVVFSLKKVQEALDRDNFDPLFNFARKLNTAIDRLEQRQTNFNKKLEAYTKVYEQHHKTSSLLDPLQLKQDYSKAIIELKEIDAELREMLLHPALEFLRVTHPEQAADQSNPHPAQVIFNQQGDYDVLHRIMQYAGFFNLKLPKREAIPVATEQSTTTPNL</sequence>
<evidence type="ECO:0000256" key="1">
    <source>
        <dbReference type="SAM" id="Coils"/>
    </source>
</evidence>
<proteinExistence type="predicted"/>
<gene>
    <name evidence="3" type="ORF">A8135_04080</name>
    <name evidence="2" type="ORF">Ljam_2929</name>
</gene>
<protein>
    <submittedName>
        <fullName evidence="2">Uncharacterized protein</fullName>
    </submittedName>
</protein>
<organism evidence="2 4">
    <name type="scientific">Legionella jamestowniensis</name>
    <dbReference type="NCBI Taxonomy" id="455"/>
    <lineage>
        <taxon>Bacteria</taxon>
        <taxon>Pseudomonadati</taxon>
        <taxon>Pseudomonadota</taxon>
        <taxon>Gammaproteobacteria</taxon>
        <taxon>Legionellales</taxon>
        <taxon>Legionellaceae</taxon>
        <taxon>Legionella</taxon>
    </lineage>
</organism>
<dbReference type="OrthoDB" id="5651496at2"/>